<evidence type="ECO:0000256" key="1">
    <source>
        <dbReference type="ARBA" id="ARBA00005636"/>
    </source>
</evidence>
<evidence type="ECO:0000259" key="4">
    <source>
        <dbReference type="SMART" id="SM01382"/>
    </source>
</evidence>
<feature type="domain" description="Large ribosomal subunit protein uL2 C-terminal" evidence="4">
    <location>
        <begin position="97"/>
        <end position="182"/>
    </location>
</feature>
<dbReference type="KEGG" id="dci:103521014"/>
<dbReference type="Pfam" id="PF03947">
    <property type="entry name" value="Ribosomal_L2_C"/>
    <property type="match status" value="1"/>
</dbReference>
<dbReference type="InterPro" id="IPR022669">
    <property type="entry name" value="Ribosomal_uL2_C"/>
</dbReference>
<dbReference type="SUPFAM" id="SSF50249">
    <property type="entry name" value="Nucleic acid-binding proteins"/>
    <property type="match status" value="1"/>
</dbReference>
<keyword evidence="6" id="KW-1185">Reference proteome</keyword>
<dbReference type="InterPro" id="IPR022666">
    <property type="entry name" value="Ribosomal_uL2_RNA-bd_dom"/>
</dbReference>
<gene>
    <name evidence="7" type="primary">LOC103521014</name>
</gene>
<dbReference type="GO" id="GO:0032543">
    <property type="term" value="P:mitochondrial translation"/>
    <property type="evidence" value="ECO:0007669"/>
    <property type="project" value="TreeGrafter"/>
</dbReference>
<dbReference type="SMART" id="SM01382">
    <property type="entry name" value="Ribosomal_L2_C"/>
    <property type="match status" value="1"/>
</dbReference>
<name>A0A3Q0JH43_DIACI</name>
<dbReference type="GO" id="GO:0003735">
    <property type="term" value="F:structural constituent of ribosome"/>
    <property type="evidence" value="ECO:0007669"/>
    <property type="project" value="InterPro"/>
</dbReference>
<evidence type="ECO:0000256" key="3">
    <source>
        <dbReference type="ARBA" id="ARBA00023274"/>
    </source>
</evidence>
<evidence type="ECO:0000313" key="7">
    <source>
        <dbReference type="RefSeq" id="XP_026687689.1"/>
    </source>
</evidence>
<dbReference type="SUPFAM" id="SSF50104">
    <property type="entry name" value="Translation proteins SH3-like domain"/>
    <property type="match status" value="1"/>
</dbReference>
<dbReference type="InterPro" id="IPR008991">
    <property type="entry name" value="Translation_prot_SH3-like_sf"/>
</dbReference>
<dbReference type="Gene3D" id="2.30.30.30">
    <property type="match status" value="1"/>
</dbReference>
<dbReference type="PANTHER" id="PTHR13691">
    <property type="entry name" value="RIBOSOMAL PROTEIN L2"/>
    <property type="match status" value="1"/>
</dbReference>
<sequence>MYLYFITGRVVVAGLGGGIKEDIHWVHDFRRGPTDDSPPLEERVIQIIPSPAPTVRTANLALVGSGDFLKLILATENMKAGDILKTSMFIPRIPVRAKEGDAYPVGALPMGSIVCCVEKFPGEGAHYARAAGNSCTLVRTLHDRVVLQLPSKHEVAVDKHCMAVVGKFLVFILFHPTILSQAQ</sequence>
<evidence type="ECO:0000313" key="6">
    <source>
        <dbReference type="Proteomes" id="UP000079169"/>
    </source>
</evidence>
<dbReference type="PANTHER" id="PTHR13691:SF73">
    <property type="entry name" value="LARGE RIBOSOMAL SUBUNIT PROTEIN UL2M"/>
    <property type="match status" value="1"/>
</dbReference>
<keyword evidence="2 7" id="KW-0689">Ribosomal protein</keyword>
<dbReference type="Gene3D" id="2.40.50.140">
    <property type="entry name" value="Nucleic acid-binding proteins"/>
    <property type="match status" value="1"/>
</dbReference>
<dbReference type="Proteomes" id="UP000079169">
    <property type="component" value="Unplaced"/>
</dbReference>
<reference evidence="7" key="1">
    <citation type="submission" date="2025-08" db="UniProtKB">
        <authorList>
            <consortium name="RefSeq"/>
        </authorList>
    </citation>
    <scope>IDENTIFICATION</scope>
</reference>
<dbReference type="GO" id="GO:0003723">
    <property type="term" value="F:RNA binding"/>
    <property type="evidence" value="ECO:0007669"/>
    <property type="project" value="TreeGrafter"/>
</dbReference>
<evidence type="ECO:0000256" key="2">
    <source>
        <dbReference type="ARBA" id="ARBA00022980"/>
    </source>
</evidence>
<dbReference type="InterPro" id="IPR002171">
    <property type="entry name" value="Ribosomal_uL2"/>
</dbReference>
<evidence type="ECO:0000259" key="5">
    <source>
        <dbReference type="SMART" id="SM01383"/>
    </source>
</evidence>
<accession>A0A3Q0JH43</accession>
<keyword evidence="3" id="KW-0687">Ribonucleoprotein</keyword>
<comment type="similarity">
    <text evidence="1">Belongs to the universal ribosomal protein uL2 family.</text>
</comment>
<organism evidence="6 7">
    <name type="scientific">Diaphorina citri</name>
    <name type="common">Asian citrus psyllid</name>
    <dbReference type="NCBI Taxonomy" id="121845"/>
    <lineage>
        <taxon>Eukaryota</taxon>
        <taxon>Metazoa</taxon>
        <taxon>Ecdysozoa</taxon>
        <taxon>Arthropoda</taxon>
        <taxon>Hexapoda</taxon>
        <taxon>Insecta</taxon>
        <taxon>Pterygota</taxon>
        <taxon>Neoptera</taxon>
        <taxon>Paraneoptera</taxon>
        <taxon>Hemiptera</taxon>
        <taxon>Sternorrhyncha</taxon>
        <taxon>Psylloidea</taxon>
        <taxon>Psyllidae</taxon>
        <taxon>Diaphorininae</taxon>
        <taxon>Diaphorina</taxon>
    </lineage>
</organism>
<dbReference type="InterPro" id="IPR014722">
    <property type="entry name" value="Rib_uL2_dom2"/>
</dbReference>
<dbReference type="GO" id="GO:0005762">
    <property type="term" value="C:mitochondrial large ribosomal subunit"/>
    <property type="evidence" value="ECO:0007669"/>
    <property type="project" value="TreeGrafter"/>
</dbReference>
<feature type="domain" description="Large ribosomal subunit protein uL2 RNA-binding" evidence="5">
    <location>
        <begin position="6"/>
        <end position="86"/>
    </location>
</feature>
<dbReference type="PaxDb" id="121845-A0A3Q0JH43"/>
<dbReference type="RefSeq" id="XP_026687689.1">
    <property type="nucleotide sequence ID" value="XM_026831888.1"/>
</dbReference>
<protein>
    <submittedName>
        <fullName evidence="7">39S ribosomal protein L2, mitochondrial</fullName>
    </submittedName>
</protein>
<dbReference type="SMART" id="SM01383">
    <property type="entry name" value="Ribosomal_L2"/>
    <property type="match status" value="1"/>
</dbReference>
<dbReference type="AlphaFoldDB" id="A0A3Q0JH43"/>
<dbReference type="STRING" id="121845.A0A3Q0JH43"/>
<dbReference type="GeneID" id="103521014"/>
<proteinExistence type="inferred from homology"/>
<dbReference type="InterPro" id="IPR012340">
    <property type="entry name" value="NA-bd_OB-fold"/>
</dbReference>